<dbReference type="Proteomes" id="UP000471298">
    <property type="component" value="Unassembled WGS sequence"/>
</dbReference>
<comment type="subcellular location">
    <subcellularLocation>
        <location evidence="1">Cytoplasm</location>
        <location evidence="1">Nucleoid</location>
    </subcellularLocation>
</comment>
<keyword evidence="3" id="KW-0963">Cytoplasm</keyword>
<protein>
    <recommendedName>
        <fullName evidence="6">Nucleoid-associated protein</fullName>
    </recommendedName>
</protein>
<dbReference type="EMBL" id="WHNW01000013">
    <property type="protein sequence ID" value="MPV86896.1"/>
    <property type="molecule type" value="Genomic_DNA"/>
</dbReference>
<keyword evidence="5" id="KW-1185">Reference proteome</keyword>
<sequence length="397" mass="45023">MKNNDINILASIIHKIDKKAHSTNEVDPTLRENLHEQTEALTKLFKLLDDSFRKGKKHSFCKSFNEENTVSYWVKEKIFNNPTQTISKTDECNKRNVDVKSVYLDLSKRITSALHYHLYKQQASTGGNVPIIFYTKGDNLFLIIALVKSTEKIDIDENGHVIDVTTIDDETIKFAARINLDEMRSHSNTKNASPNDQAETETPNAYIHWLQHNKDIVQTYAQDFIPIAEKLNSSKNTKALISVLNSFIEHHYSGTLEEQGEQLKDRVYKKLLEFTEAENSIHLIQDVDPIIDSFKPQGAEIPRFQAYREDTAIPIDDSFGPDKTSLRGAIKFNITLGEKKDIKVTALRKYLGRDVKILQTGDSYILSIALSGEERTKLIKEHPGISPNGSDTDKSGS</sequence>
<dbReference type="PANTHER" id="PTHR38772:SF1">
    <property type="entry name" value="NUCLEOID-ASSOCIATED PROTEIN YEJK"/>
    <property type="match status" value="1"/>
</dbReference>
<evidence type="ECO:0000256" key="2">
    <source>
        <dbReference type="ARBA" id="ARBA00009035"/>
    </source>
</evidence>
<evidence type="ECO:0000313" key="5">
    <source>
        <dbReference type="Proteomes" id="UP000471298"/>
    </source>
</evidence>
<proteinExistence type="inferred from homology"/>
<evidence type="ECO:0000313" key="4">
    <source>
        <dbReference type="EMBL" id="MPV86896.1"/>
    </source>
</evidence>
<evidence type="ECO:0008006" key="6">
    <source>
        <dbReference type="Google" id="ProtNLM"/>
    </source>
</evidence>
<evidence type="ECO:0000256" key="3">
    <source>
        <dbReference type="ARBA" id="ARBA00022490"/>
    </source>
</evidence>
<gene>
    <name evidence="4" type="ORF">GCU85_09180</name>
</gene>
<accession>A0A6N7F4T2</accession>
<comment type="similarity">
    <text evidence="2">Belongs to the YejK family.</text>
</comment>
<evidence type="ECO:0000256" key="1">
    <source>
        <dbReference type="ARBA" id="ARBA00004453"/>
    </source>
</evidence>
<name>A0A6N7F4T2_9GAMM</name>
<dbReference type="GO" id="GO:0003690">
    <property type="term" value="F:double-stranded DNA binding"/>
    <property type="evidence" value="ECO:0007669"/>
    <property type="project" value="TreeGrafter"/>
</dbReference>
<reference evidence="4 5" key="1">
    <citation type="submission" date="2019-10" db="EMBL/GenBank/DDBJ databases">
        <title>Cardiobacteriales fam. a chemoheterotrophic member of the order Cardiobacteriales, and proposal of Cardiobacteriales fam. nov.</title>
        <authorList>
            <person name="Wang C."/>
        </authorList>
    </citation>
    <scope>NUCLEOTIDE SEQUENCE [LARGE SCALE GENOMIC DNA]</scope>
    <source>
        <strain evidence="4 5">ML27</strain>
    </source>
</reference>
<comment type="caution">
    <text evidence="4">The sequence shown here is derived from an EMBL/GenBank/DDBJ whole genome shotgun (WGS) entry which is preliminary data.</text>
</comment>
<dbReference type="GO" id="GO:0043590">
    <property type="term" value="C:bacterial nucleoid"/>
    <property type="evidence" value="ECO:0007669"/>
    <property type="project" value="TreeGrafter"/>
</dbReference>
<organism evidence="4 5">
    <name type="scientific">Ostreibacterium oceani</name>
    <dbReference type="NCBI Taxonomy" id="2654998"/>
    <lineage>
        <taxon>Bacteria</taxon>
        <taxon>Pseudomonadati</taxon>
        <taxon>Pseudomonadota</taxon>
        <taxon>Gammaproteobacteria</taxon>
        <taxon>Cardiobacteriales</taxon>
        <taxon>Ostreibacteriaceae</taxon>
        <taxon>Ostreibacterium</taxon>
    </lineage>
</organism>
<dbReference type="InParanoid" id="A0A6N7F4T2"/>
<dbReference type="RefSeq" id="WP_152810885.1">
    <property type="nucleotide sequence ID" value="NZ_WHNW01000013.1"/>
</dbReference>
<dbReference type="InterPro" id="IPR007358">
    <property type="entry name" value="Nucleoid_associated_NdpA"/>
</dbReference>
<dbReference type="Pfam" id="PF04245">
    <property type="entry name" value="NA37"/>
    <property type="match status" value="1"/>
</dbReference>
<dbReference type="GO" id="GO:0003727">
    <property type="term" value="F:single-stranded RNA binding"/>
    <property type="evidence" value="ECO:0007669"/>
    <property type="project" value="TreeGrafter"/>
</dbReference>
<dbReference type="PANTHER" id="PTHR38772">
    <property type="match status" value="1"/>
</dbReference>
<dbReference type="AlphaFoldDB" id="A0A6N7F4T2"/>